<dbReference type="KEGG" id="lsz:JCM16776_1690"/>
<name>A0A510JQ49_9FUSO</name>
<dbReference type="Proteomes" id="UP000322617">
    <property type="component" value="Chromosome"/>
</dbReference>
<gene>
    <name evidence="1" type="ORF">JCM16776_1690</name>
</gene>
<reference evidence="1 2" key="1">
    <citation type="submission" date="2019-07" db="EMBL/GenBank/DDBJ databases">
        <title>Complete Genome Sequence of Leptotrichia shahii Strain JCM 16776.</title>
        <authorList>
            <person name="Watanabe S."/>
            <person name="Cui L."/>
        </authorList>
    </citation>
    <scope>NUCLEOTIDE SEQUENCE [LARGE SCALE GENOMIC DNA]</scope>
    <source>
        <strain evidence="1 2">JCM16776</strain>
    </source>
</reference>
<dbReference type="AlphaFoldDB" id="A0A510JQ49"/>
<evidence type="ECO:0000313" key="2">
    <source>
        <dbReference type="Proteomes" id="UP000322617"/>
    </source>
</evidence>
<proteinExistence type="predicted"/>
<accession>A0A510JQ49</accession>
<keyword evidence="2" id="KW-1185">Reference proteome</keyword>
<dbReference type="EMBL" id="AP019827">
    <property type="protein sequence ID" value="BBM41458.1"/>
    <property type="molecule type" value="Genomic_DNA"/>
</dbReference>
<protein>
    <submittedName>
        <fullName evidence="1">Uncharacterized protein</fullName>
    </submittedName>
</protein>
<sequence>MHLKKNRVTAIIGVPRVFKLFYDGIKQQIDAKFITRFIYKMMSNVKSLKIKRKFCKSS</sequence>
<evidence type="ECO:0000313" key="1">
    <source>
        <dbReference type="EMBL" id="BBM41458.1"/>
    </source>
</evidence>
<organism evidence="1 2">
    <name type="scientific">Leptotrichia shahii</name>
    <dbReference type="NCBI Taxonomy" id="157691"/>
    <lineage>
        <taxon>Bacteria</taxon>
        <taxon>Fusobacteriati</taxon>
        <taxon>Fusobacteriota</taxon>
        <taxon>Fusobacteriia</taxon>
        <taxon>Fusobacteriales</taxon>
        <taxon>Leptotrichiaceae</taxon>
        <taxon>Leptotrichia</taxon>
    </lineage>
</organism>